<organism evidence="2 3">
    <name type="scientific">Hamiltosporidium magnivora</name>
    <dbReference type="NCBI Taxonomy" id="148818"/>
    <lineage>
        <taxon>Eukaryota</taxon>
        <taxon>Fungi</taxon>
        <taxon>Fungi incertae sedis</taxon>
        <taxon>Microsporidia</taxon>
        <taxon>Dubosqiidae</taxon>
        <taxon>Hamiltosporidium</taxon>
    </lineage>
</organism>
<reference evidence="2 3" key="1">
    <citation type="submission" date="2017-12" db="EMBL/GenBank/DDBJ databases">
        <authorList>
            <person name="Pombert J.-F."/>
            <person name="Haag K.L."/>
            <person name="Ebert D."/>
        </authorList>
    </citation>
    <scope>NUCLEOTIDE SEQUENCE [LARGE SCALE GENOMIC DNA]</scope>
    <source>
        <strain evidence="2">BE-OM-2</strain>
    </source>
</reference>
<dbReference type="InterPro" id="IPR031543">
    <property type="entry name" value="DUF5087"/>
</dbReference>
<sequence>MDKKLYEAILKIKKLEKELADKELLIEILLAELKRERGSKYSNKSIEDDIPVKKSFFKDSIIEDESLPSNFDNNHQNIIKNYLQETETFKTNDDEIKNHNFEDNELFELKDNNLPYKTSVDDILEIFCEKKASPPQIKTNMSFEEFVYVCSNLQVSEPLEKYKEIFIPKQLIVFVENNLKGIIKYLFSNLEKLKPRDIYSVFTVLSTLKNDELKESILHDIIIFIKEPVLYIFYCYPFLLESNPNSIFIKTIKKILSFQVAVDIKIFKSYENILKILNKISENINLKLEIFSIESYCMELVKEVPIFENGGLNNEALLIGASIKLICNFMDWDWTYNQFIVEFLYPKFIKTNSPSIMYYICLIAFNSYKDFGNHKSIKSIFDKIQEYISNENIELSLVAYLFIRQTDSNICKDWIETNQERLKKHISVDIDFINKTIVF</sequence>
<dbReference type="Pfam" id="PF17006">
    <property type="entry name" value="DUF5087"/>
    <property type="match status" value="1"/>
</dbReference>
<dbReference type="EMBL" id="PITI01000046">
    <property type="protein sequence ID" value="TBU09247.1"/>
    <property type="molecule type" value="Genomic_DNA"/>
</dbReference>
<dbReference type="Proteomes" id="UP000291404">
    <property type="component" value="Unassembled WGS sequence"/>
</dbReference>
<gene>
    <name evidence="2" type="ORF">CWI36_0046p0030</name>
</gene>
<feature type="coiled-coil region" evidence="1">
    <location>
        <begin position="5"/>
        <end position="32"/>
    </location>
</feature>
<proteinExistence type="predicted"/>
<accession>A0A4Q9LM97</accession>
<dbReference type="VEuPathDB" id="MicrosporidiaDB:CWI36_0046p0030"/>
<comment type="caution">
    <text evidence="2">The sequence shown here is derived from an EMBL/GenBank/DDBJ whole genome shotgun (WGS) entry which is preliminary data.</text>
</comment>
<name>A0A4Q9LM97_9MICR</name>
<evidence type="ECO:0000256" key="1">
    <source>
        <dbReference type="SAM" id="Coils"/>
    </source>
</evidence>
<dbReference type="VEuPathDB" id="MicrosporidiaDB:CWI39_0141p0030"/>
<evidence type="ECO:0000313" key="2">
    <source>
        <dbReference type="EMBL" id="TBU09247.1"/>
    </source>
</evidence>
<dbReference type="AlphaFoldDB" id="A0A4Q9LM97"/>
<keyword evidence="3" id="KW-1185">Reference proteome</keyword>
<evidence type="ECO:0000313" key="3">
    <source>
        <dbReference type="Proteomes" id="UP000291404"/>
    </source>
</evidence>
<evidence type="ECO:0008006" key="4">
    <source>
        <dbReference type="Google" id="ProtNLM"/>
    </source>
</evidence>
<keyword evidence="1" id="KW-0175">Coiled coil</keyword>
<protein>
    <recommendedName>
        <fullName evidence="4">DUF5087 domain-containing protein</fullName>
    </recommendedName>
</protein>